<keyword evidence="2" id="KW-1185">Reference proteome</keyword>
<organism evidence="1 2">
    <name type="scientific">Peronosclerospora sorghi</name>
    <dbReference type="NCBI Taxonomy" id="230839"/>
    <lineage>
        <taxon>Eukaryota</taxon>
        <taxon>Sar</taxon>
        <taxon>Stramenopiles</taxon>
        <taxon>Oomycota</taxon>
        <taxon>Peronosporomycetes</taxon>
        <taxon>Peronosporales</taxon>
        <taxon>Peronosporaceae</taxon>
        <taxon>Peronosclerospora</taxon>
    </lineage>
</organism>
<dbReference type="EMBL" id="CM047580">
    <property type="protein sequence ID" value="KAI9920636.1"/>
    <property type="molecule type" value="Genomic_DNA"/>
</dbReference>
<gene>
    <name evidence="1" type="ORF">PsorP6_000184</name>
</gene>
<accession>A0ACC0WQQ4</accession>
<sequence>MRARMRDQRALLDLKELKYLLKYTRRSVDEVCTPVCLRECAISAGNNTSITGSSGGSASPQSNPEFRALRGMCVATTFGTGKYLQIHYSILKKGDQSVPSRYFTVP</sequence>
<proteinExistence type="predicted"/>
<dbReference type="Proteomes" id="UP001163321">
    <property type="component" value="Chromosome 1"/>
</dbReference>
<protein>
    <submittedName>
        <fullName evidence="1">Uncharacterized protein</fullName>
    </submittedName>
</protein>
<evidence type="ECO:0000313" key="1">
    <source>
        <dbReference type="EMBL" id="KAI9920636.1"/>
    </source>
</evidence>
<comment type="caution">
    <text evidence="1">The sequence shown here is derived from an EMBL/GenBank/DDBJ whole genome shotgun (WGS) entry which is preliminary data.</text>
</comment>
<reference evidence="1 2" key="1">
    <citation type="journal article" date="2022" name="bioRxiv">
        <title>The genome of the oomycete Peronosclerospora sorghi, a cosmopolitan pathogen of maize and sorghum, is inflated with dispersed pseudogenes.</title>
        <authorList>
            <person name="Fletcher K."/>
            <person name="Martin F."/>
            <person name="Isakeit T."/>
            <person name="Cavanaugh K."/>
            <person name="Magill C."/>
            <person name="Michelmore R."/>
        </authorList>
    </citation>
    <scope>NUCLEOTIDE SEQUENCE [LARGE SCALE GENOMIC DNA]</scope>
    <source>
        <strain evidence="1">P6</strain>
    </source>
</reference>
<evidence type="ECO:0000313" key="2">
    <source>
        <dbReference type="Proteomes" id="UP001163321"/>
    </source>
</evidence>
<name>A0ACC0WQQ4_9STRA</name>